<feature type="repeat" description="ANK" evidence="9">
    <location>
        <begin position="342"/>
        <end position="374"/>
    </location>
</feature>
<dbReference type="SMART" id="SM00248">
    <property type="entry name" value="ANK"/>
    <property type="match status" value="22"/>
</dbReference>
<dbReference type="SUPFAM" id="SSF48403">
    <property type="entry name" value="Ankyrin repeat"/>
    <property type="match status" value="2"/>
</dbReference>
<feature type="repeat" description="ANK" evidence="9">
    <location>
        <begin position="452"/>
        <end position="484"/>
    </location>
</feature>
<comment type="caution">
    <text evidence="13">The sequence shown here is derived from an EMBL/GenBank/DDBJ whole genome shotgun (WGS) entry which is preliminary data.</text>
</comment>
<feature type="region of interest" description="Disordered" evidence="10">
    <location>
        <begin position="1885"/>
        <end position="1950"/>
    </location>
</feature>
<dbReference type="FunFam" id="1.25.40.20:FF:000095">
    <property type="entry name" value="Ankyrin 2, isoform J"/>
    <property type="match status" value="1"/>
</dbReference>
<accession>A0AAV2HBQ8</accession>
<dbReference type="PANTHER" id="PTHR24123:SF141">
    <property type="entry name" value="ANKYRIN 2, ISOFORM U"/>
    <property type="match status" value="1"/>
</dbReference>
<feature type="domain" description="Death" evidence="11">
    <location>
        <begin position="1748"/>
        <end position="1831"/>
    </location>
</feature>
<evidence type="ECO:0000313" key="13">
    <source>
        <dbReference type="EMBL" id="CAL1530833.1"/>
    </source>
</evidence>
<dbReference type="SMART" id="SM00005">
    <property type="entry name" value="DEATH"/>
    <property type="match status" value="1"/>
</dbReference>
<dbReference type="Gene3D" id="1.25.40.20">
    <property type="entry name" value="Ankyrin repeat-containing domain"/>
    <property type="match status" value="3"/>
</dbReference>
<feature type="repeat" description="ANK" evidence="9">
    <location>
        <begin position="48"/>
        <end position="80"/>
    </location>
</feature>
<evidence type="ECO:0000256" key="10">
    <source>
        <dbReference type="SAM" id="MobiDB-lite"/>
    </source>
</evidence>
<feature type="region of interest" description="Disordered" evidence="10">
    <location>
        <begin position="1030"/>
        <end position="1064"/>
    </location>
</feature>
<feature type="repeat" description="ANK" evidence="9">
    <location>
        <begin position="584"/>
        <end position="616"/>
    </location>
</feature>
<dbReference type="InterPro" id="IPR040745">
    <property type="entry name" value="Ankyrin_UPA"/>
</dbReference>
<feature type="repeat" description="ANK" evidence="9">
    <location>
        <begin position="81"/>
        <end position="113"/>
    </location>
</feature>
<feature type="compositionally biased region" description="Acidic residues" evidence="10">
    <location>
        <begin position="1912"/>
        <end position="1934"/>
    </location>
</feature>
<feature type="compositionally biased region" description="Low complexity" evidence="10">
    <location>
        <begin position="2291"/>
        <end position="2300"/>
    </location>
</feature>
<keyword evidence="6 9" id="KW-0040">ANK repeat</keyword>
<dbReference type="FunFam" id="1.25.40.20:FF:000001">
    <property type="entry name" value="Ankyrin-2 isoform 2"/>
    <property type="match status" value="1"/>
</dbReference>
<gene>
    <name evidence="13" type="ORF">GSLYS_00004958001</name>
</gene>
<evidence type="ECO:0000256" key="8">
    <source>
        <dbReference type="ARBA" id="ARBA00023212"/>
    </source>
</evidence>
<dbReference type="CDD" id="cd08317">
    <property type="entry name" value="Death_ank"/>
    <property type="match status" value="1"/>
</dbReference>
<feature type="repeat" description="ANK" evidence="9">
    <location>
        <begin position="485"/>
        <end position="517"/>
    </location>
</feature>
<feature type="repeat" description="ANK" evidence="9">
    <location>
        <begin position="309"/>
        <end position="341"/>
    </location>
</feature>
<feature type="repeat" description="ANK" evidence="9">
    <location>
        <begin position="147"/>
        <end position="172"/>
    </location>
</feature>
<dbReference type="GO" id="GO:0005856">
    <property type="term" value="C:cytoskeleton"/>
    <property type="evidence" value="ECO:0007669"/>
    <property type="project" value="UniProtKB-SubCell"/>
</dbReference>
<dbReference type="SMART" id="SM00218">
    <property type="entry name" value="ZU5"/>
    <property type="match status" value="1"/>
</dbReference>
<feature type="repeat" description="ANK" evidence="9">
    <location>
        <begin position="551"/>
        <end position="583"/>
    </location>
</feature>
<feature type="domain" description="ZU5" evidence="12">
    <location>
        <begin position="1415"/>
        <end position="1561"/>
    </location>
</feature>
<evidence type="ECO:0000256" key="4">
    <source>
        <dbReference type="ARBA" id="ARBA00022553"/>
    </source>
</evidence>
<feature type="domain" description="ZU5" evidence="12">
    <location>
        <begin position="1241"/>
        <end position="1350"/>
    </location>
</feature>
<feature type="repeat" description="ANK" evidence="9">
    <location>
        <begin position="114"/>
        <end position="146"/>
    </location>
</feature>
<feature type="repeat" description="ANK" evidence="9">
    <location>
        <begin position="243"/>
        <end position="275"/>
    </location>
</feature>
<feature type="compositionally biased region" description="Polar residues" evidence="10">
    <location>
        <begin position="1053"/>
        <end position="1064"/>
    </location>
</feature>
<feature type="repeat" description="ANK" evidence="9">
    <location>
        <begin position="518"/>
        <end position="550"/>
    </location>
</feature>
<feature type="compositionally biased region" description="Polar residues" evidence="10">
    <location>
        <begin position="1035"/>
        <end position="1046"/>
    </location>
</feature>
<feature type="compositionally biased region" description="Basic and acidic residues" evidence="10">
    <location>
        <begin position="2347"/>
        <end position="2358"/>
    </location>
</feature>
<protein>
    <recommendedName>
        <fullName evidence="15">Titin</fullName>
    </recommendedName>
</protein>
<evidence type="ECO:0000256" key="1">
    <source>
        <dbReference type="ARBA" id="ARBA00004245"/>
    </source>
</evidence>
<evidence type="ECO:0000256" key="2">
    <source>
        <dbReference type="ARBA" id="ARBA00004370"/>
    </source>
</evidence>
<feature type="repeat" description="ANK" evidence="9">
    <location>
        <begin position="276"/>
        <end position="308"/>
    </location>
</feature>
<feature type="region of interest" description="Disordered" evidence="10">
    <location>
        <begin position="2226"/>
        <end position="2245"/>
    </location>
</feature>
<feature type="repeat" description="ANK" evidence="9">
    <location>
        <begin position="210"/>
        <end position="242"/>
    </location>
</feature>
<evidence type="ECO:0000259" key="12">
    <source>
        <dbReference type="PROSITE" id="PS51145"/>
    </source>
</evidence>
<feature type="compositionally biased region" description="Basic and acidic residues" evidence="10">
    <location>
        <begin position="1897"/>
        <end position="1906"/>
    </location>
</feature>
<keyword evidence="7" id="KW-0472">Membrane</keyword>
<dbReference type="FunFam" id="2.60.40.2660:FF:000001">
    <property type="entry name" value="Ankyrin-3 isoform 2"/>
    <property type="match status" value="1"/>
</dbReference>
<evidence type="ECO:0008006" key="15">
    <source>
        <dbReference type="Google" id="ProtNLM"/>
    </source>
</evidence>
<keyword evidence="8" id="KW-0206">Cytoskeleton</keyword>
<evidence type="ECO:0000313" key="14">
    <source>
        <dbReference type="Proteomes" id="UP001497497"/>
    </source>
</evidence>
<dbReference type="SUPFAM" id="SSF47986">
    <property type="entry name" value="DEATH domain"/>
    <property type="match status" value="1"/>
</dbReference>
<proteinExistence type="predicted"/>
<dbReference type="GO" id="GO:0007165">
    <property type="term" value="P:signal transduction"/>
    <property type="evidence" value="ECO:0007669"/>
    <property type="project" value="InterPro"/>
</dbReference>
<dbReference type="PROSITE" id="PS50017">
    <property type="entry name" value="DEATH_DOMAIN"/>
    <property type="match status" value="1"/>
</dbReference>
<dbReference type="PROSITE" id="PS51145">
    <property type="entry name" value="ZU5"/>
    <property type="match status" value="2"/>
</dbReference>
<feature type="repeat" description="ANK" evidence="9">
    <location>
        <begin position="650"/>
        <end position="682"/>
    </location>
</feature>
<feature type="region of interest" description="Disordered" evidence="10">
    <location>
        <begin position="2291"/>
        <end position="2401"/>
    </location>
</feature>
<evidence type="ECO:0000256" key="3">
    <source>
        <dbReference type="ARBA" id="ARBA00022490"/>
    </source>
</evidence>
<evidence type="ECO:0000256" key="7">
    <source>
        <dbReference type="ARBA" id="ARBA00023136"/>
    </source>
</evidence>
<dbReference type="Pfam" id="PF17809">
    <property type="entry name" value="UPA_2"/>
    <property type="match status" value="1"/>
</dbReference>
<feature type="compositionally biased region" description="Acidic residues" evidence="10">
    <location>
        <begin position="2304"/>
        <end position="2315"/>
    </location>
</feature>
<organism evidence="13 14">
    <name type="scientific">Lymnaea stagnalis</name>
    <name type="common">Great pond snail</name>
    <name type="synonym">Helix stagnalis</name>
    <dbReference type="NCBI Taxonomy" id="6523"/>
    <lineage>
        <taxon>Eukaryota</taxon>
        <taxon>Metazoa</taxon>
        <taxon>Spiralia</taxon>
        <taxon>Lophotrochozoa</taxon>
        <taxon>Mollusca</taxon>
        <taxon>Gastropoda</taxon>
        <taxon>Heterobranchia</taxon>
        <taxon>Euthyneura</taxon>
        <taxon>Panpulmonata</taxon>
        <taxon>Hygrophila</taxon>
        <taxon>Lymnaeoidea</taxon>
        <taxon>Lymnaeidae</taxon>
        <taxon>Lymnaea</taxon>
    </lineage>
</organism>
<comment type="subcellular location">
    <subcellularLocation>
        <location evidence="1">Cytoplasm</location>
        <location evidence="1">Cytoskeleton</location>
    </subcellularLocation>
    <subcellularLocation>
        <location evidence="2">Membrane</location>
    </subcellularLocation>
</comment>
<dbReference type="InterPro" id="IPR036770">
    <property type="entry name" value="Ankyrin_rpt-contain_sf"/>
</dbReference>
<dbReference type="FunFam" id="1.25.40.20:FF:000003">
    <property type="entry name" value="Ankyrin, isoform B"/>
    <property type="match status" value="1"/>
</dbReference>
<dbReference type="PANTHER" id="PTHR24123">
    <property type="entry name" value="ANKYRIN REPEAT-CONTAINING"/>
    <property type="match status" value="1"/>
</dbReference>
<dbReference type="InterPro" id="IPR000488">
    <property type="entry name" value="Death_dom"/>
</dbReference>
<feature type="repeat" description="ANK" evidence="9">
    <location>
        <begin position="419"/>
        <end position="451"/>
    </location>
</feature>
<dbReference type="InterPro" id="IPR002110">
    <property type="entry name" value="Ankyrin_rpt"/>
</dbReference>
<keyword evidence="3" id="KW-0963">Cytoplasm</keyword>
<evidence type="ECO:0000256" key="5">
    <source>
        <dbReference type="ARBA" id="ARBA00022737"/>
    </source>
</evidence>
<dbReference type="Pfam" id="PF00791">
    <property type="entry name" value="ZU5"/>
    <property type="match status" value="1"/>
</dbReference>
<dbReference type="EMBL" id="CAXITT010000076">
    <property type="protein sequence ID" value="CAL1530833.1"/>
    <property type="molecule type" value="Genomic_DNA"/>
</dbReference>
<feature type="repeat" description="ANK" evidence="9">
    <location>
        <begin position="683"/>
        <end position="715"/>
    </location>
</feature>
<dbReference type="InterPro" id="IPR000906">
    <property type="entry name" value="ZU5_dom"/>
</dbReference>
<dbReference type="Pfam" id="PF00023">
    <property type="entry name" value="Ank"/>
    <property type="match status" value="2"/>
</dbReference>
<keyword evidence="4" id="KW-0597">Phosphoprotein</keyword>
<dbReference type="PROSITE" id="PS50297">
    <property type="entry name" value="ANK_REP_REGION"/>
    <property type="match status" value="21"/>
</dbReference>
<sequence>MSATNIARRELDETDGNAGFLRAARDGNLEEVLEYLKGSTDINTSNPNGLNALHLASKEGHINIVTELLNRGANVEAATKKGNTALHIASLAGHEEIVKKLVENGAQVNLQAQAGFTPLYMASQEGHSDVVKFLLSVGANQGLSTEDGFTPLAVALQQGHEKVVSVLLEHDAKGKVRLPALHIAAKKDDVKSAALLLQNEQNSVELQTKSGFTPLHIAAHYGNINVANLLIQRNADVNFRAKNNITPLHVASRWGKLNMVNLLLDNNATIDEKTRDGLTPLHCASRSGHESVVDTLLERGSPHSAKTKNGLTPLHMAAQGDHEDCARLLLYHKASLNEVTVDYLTPLHVAAHCGNVKTAKLLLDRKCEPNARALNGFTPLHIACKKNRIKVVELLLKYGASIESKTEASTPFLINLMFSGLTPLHVASFMGHMNIVIYLIQHNANPNTATVRGETSLHLAARANQTDIIRILLRNSATVDARAREQQTPLHIAARLGNEANVLLLLQHGASVDATTKDKYTPLHIAAKEGHDEVAQVLLDHEAQHDITTKKGFTPLHIAAKYGNIKVARLLLQKEANPDISGKNGLTPLHVATHYNHANVAQLLLENKANPHAAAKNGYTPLHIAAKKNQMDIATMLLEYGAKPDAESKNGFTPLHLAAQEGHTDIVSLLLEKQANVNSTAHNGLTPMHLAAQEDRVQVAEILVKHSSETDVSTKAGYTPLHTACHFGQVNMVRFLLDHEASVNSTTKVGYTPLHQAAQQGHVQVVSTLLKNQASPNAVTNNGQTPLAIAQRLGYISVVEILKPVTEVQGIMPATEDKYKVVSPETMQETFISDSEDEGADDFLPQSPIFGKPISEQHVYLPYYEGQKIHNREDSISLERGGSASPLDTSFDKEVQVRHRATDHRGRQISAMGATMHYPSYLDNAPDYEEEMRYYHGDTLSPKDKNASADKASRQDSVFYSGDYSTLGSNRDSLTLDGTRDRSMGDSTGDIFGEDDELKYVVADDAYLKKHKPEDSFAEDLYARQSFRYGKGTPELTSPNKWSGSESSDRWQRQSIPYKQQESITSPVIDVTDYSDWENPKVVSQGQLSATPPAKEVQSGYFSTPDRQNNVYQGNPSTAEITRDLDFDAPPNWERPNVVYQGQYSVSPGTGDQNSDTVTFLPDDSIAAAEAEAKKAVQDYMEAQTTSQSFNAMYSAVPPSTGRLPVTSEANRFSSYSGSSFSTSFDPDNVLVDRSPVYSGFLISFMVDARGGAMRGCRHPGVRIIIPPRKCCMPTRITCRLVKKEKLTKPPPMLEGEGLAARVLEMGPAGTKFLGPVLLEVPHFASLRGKEREVVILRSDNGETWYEHPTQATEDAVAEALGSSAEGGVDGSQASLASLWKLDSEEDLSTKRIKRILTTDLPMYFALVSRVTRVKQESTVIGTEGGVLSSNVVPQVQAVFPEGTLRRPIPVGLQAQPIAPELVAKLLGNRVAVSPIVTIEPRRRQFHKPITLTIPVPKAAQKGMINQYGGERPTLRLLFSLAADPNPAAWEDVTDSKPMTLVDDCVSFTTKVSARFWLIDCQNVAEAAQMASVLYQEAVTVPYMAKFVVFAKRDSPEEGKLRIFCMTDDKDDKTLEKQEKFYEVARSRDIEVLEGRPQFVEMAGNLIPVTKSGDQLHVNFRAFRENRLPCTVKIRDQDQEPSARVAFMKEPKVARGEAPQTPICNLNIRLPDMSDSGELDPDKTAEIRKRHDFLRGQGLVIQDSVNRAEMKLSDIADTVQGDWVMLAQQLHISISDINHFKNDYKTVGDQALAMLHFWVQKNGDKATGNELENALRRINRDDVVRKCMYNVEIVDDEVEAAAARAIMDQSGFDTFKEEVGITKDSLKRGMSLDVQYDEQDIIKESDSAAEESPSGDRVQHPPDRRSGPTPTIEEEPDRAIPVEEETFEGDEEEVQTPPPSPTEKLDSEEPVLAAENSIAEAASRLAYEATDEYNSVLDASLAPEETYYEEVREDGTIVRHRHVRTIKGGKPALEMELVSEEAPPKEETEVEDHEEILPDGTVHTTHKVRRHSFKRIKKHMKSLDGEEQVKEEKQLVPGSLKEEVVETFDEPPRMIHEEEEMDEVLEDGTKVHRKIILNRMVHRIRTHQESFDSDHGRHTEDYEIDEIIPGTESAFVAGVDSSDSDDDVDDDYDEEDAHEVQNIEEKTKILKDGTIVKNKLLTTEITRTVRSRSGSIDETSTDTRIEEEYITPSPRPRSPVDADPNAVAGKEAVKSITTISHIEESTKDDVVERTLEVVENMIASGAIEAVSGGESVVSSGQPQADDDGEFQEGDEPYSPGAQGDEDVQTHRLMMKKEVHKKTTIGLDGHEETTVREDSQIQQDNEPPEELRESMQEIINQFMESDPQPAHLPLGGSKEDEV</sequence>
<dbReference type="PROSITE" id="PS50088">
    <property type="entry name" value="ANK_REPEAT"/>
    <property type="match status" value="21"/>
</dbReference>
<dbReference type="Gene3D" id="2.60.220.30">
    <property type="match status" value="2"/>
</dbReference>
<feature type="repeat" description="ANK" evidence="9">
    <location>
        <begin position="375"/>
        <end position="407"/>
    </location>
</feature>
<feature type="repeat" description="ANK" evidence="9">
    <location>
        <begin position="716"/>
        <end position="748"/>
    </location>
</feature>
<keyword evidence="5" id="KW-0677">Repeat</keyword>
<dbReference type="Pfam" id="PF00531">
    <property type="entry name" value="Death"/>
    <property type="match status" value="1"/>
</dbReference>
<keyword evidence="14" id="KW-1185">Reference proteome</keyword>
<dbReference type="InterPro" id="IPR051165">
    <property type="entry name" value="Multifunctional_ANK_Repeat"/>
</dbReference>
<dbReference type="Pfam" id="PF12796">
    <property type="entry name" value="Ank_2"/>
    <property type="match status" value="7"/>
</dbReference>
<feature type="repeat" description="ANK" evidence="9">
    <location>
        <begin position="617"/>
        <end position="649"/>
    </location>
</feature>
<feature type="region of interest" description="Disordered" evidence="10">
    <location>
        <begin position="1084"/>
        <end position="1110"/>
    </location>
</feature>
<evidence type="ECO:0000256" key="9">
    <source>
        <dbReference type="PROSITE-ProRule" id="PRU00023"/>
    </source>
</evidence>
<dbReference type="Gene3D" id="1.10.533.10">
    <property type="entry name" value="Death Domain, Fas"/>
    <property type="match status" value="1"/>
</dbReference>
<feature type="repeat" description="ANK" evidence="9">
    <location>
        <begin position="749"/>
        <end position="781"/>
    </location>
</feature>
<feature type="compositionally biased region" description="Polar residues" evidence="10">
    <location>
        <begin position="1100"/>
        <end position="1110"/>
    </location>
</feature>
<dbReference type="Gene3D" id="2.60.40.2660">
    <property type="match status" value="1"/>
</dbReference>
<dbReference type="Proteomes" id="UP001497497">
    <property type="component" value="Unassembled WGS sequence"/>
</dbReference>
<evidence type="ECO:0000259" key="11">
    <source>
        <dbReference type="PROSITE" id="PS50017"/>
    </source>
</evidence>
<dbReference type="Pfam" id="PF13637">
    <property type="entry name" value="Ank_4"/>
    <property type="match status" value="2"/>
</dbReference>
<dbReference type="FunFam" id="2.60.220.30:FF:000002">
    <property type="entry name" value="Ankyrin-3 isoform 2"/>
    <property type="match status" value="1"/>
</dbReference>
<dbReference type="GO" id="GO:0016020">
    <property type="term" value="C:membrane"/>
    <property type="evidence" value="ECO:0007669"/>
    <property type="project" value="UniProtKB-SubCell"/>
</dbReference>
<evidence type="ECO:0000256" key="6">
    <source>
        <dbReference type="ARBA" id="ARBA00023043"/>
    </source>
</evidence>
<name>A0AAV2HBQ8_LYMST</name>
<dbReference type="PRINTS" id="PR01415">
    <property type="entry name" value="ANKYRIN"/>
</dbReference>
<reference evidence="13 14" key="1">
    <citation type="submission" date="2024-04" db="EMBL/GenBank/DDBJ databases">
        <authorList>
            <consortium name="Genoscope - CEA"/>
            <person name="William W."/>
        </authorList>
    </citation>
    <scope>NUCLEOTIDE SEQUENCE [LARGE SCALE GENOMIC DNA]</scope>
</reference>
<dbReference type="InterPro" id="IPR011029">
    <property type="entry name" value="DEATH-like_dom_sf"/>
</dbReference>